<accession>A0A0F7K333</accession>
<gene>
    <name evidence="9" type="ORF">AAY24_01260</name>
</gene>
<organism evidence="9 10">
    <name type="scientific">Sedimenticola thiotaurini</name>
    <dbReference type="NCBI Taxonomy" id="1543721"/>
    <lineage>
        <taxon>Bacteria</taxon>
        <taxon>Pseudomonadati</taxon>
        <taxon>Pseudomonadota</taxon>
        <taxon>Gammaproteobacteria</taxon>
        <taxon>Chromatiales</taxon>
        <taxon>Sedimenticolaceae</taxon>
        <taxon>Sedimenticola</taxon>
    </lineage>
</organism>
<dbReference type="Pfam" id="PF00158">
    <property type="entry name" value="Sigma54_activat"/>
    <property type="match status" value="1"/>
</dbReference>
<dbReference type="PANTHER" id="PTHR32071">
    <property type="entry name" value="TRANSCRIPTIONAL REGULATORY PROTEIN"/>
    <property type="match status" value="1"/>
</dbReference>
<dbReference type="Gene3D" id="1.10.10.60">
    <property type="entry name" value="Homeodomain-like"/>
    <property type="match status" value="1"/>
</dbReference>
<dbReference type="InterPro" id="IPR025662">
    <property type="entry name" value="Sigma_54_int_dom_ATP-bd_1"/>
</dbReference>
<dbReference type="GO" id="GO:0005524">
    <property type="term" value="F:ATP binding"/>
    <property type="evidence" value="ECO:0007669"/>
    <property type="project" value="UniProtKB-KW"/>
</dbReference>
<evidence type="ECO:0000313" key="10">
    <source>
        <dbReference type="Proteomes" id="UP000034410"/>
    </source>
</evidence>
<sequence>MLKELGVKHVDQHDSVQDFLDHIDEDLPELVFTDLLMPGRDGFDLIKEMQSRHPQVPIIVVSAHASLDNAVKAVKLGAFDFVAKPFDVDGVSAALQKAMSQRYVRQRLQGKPVQLQQDRYLNAILGNSAAMTSLREMIAIAREVEANVLVEGETGTGKELVAHALHGGAGPFVALNVATIADDIAESELFGHKQGAFTGAVSNRKGILESAIGGVLFLDEINSMTQKIQVQLLRAIQERKVRPIGSNREVDVKFRLICATNEPLEDAVASGRFRLDLYHRINLIHIRIPPLRERPEDIPDLAREFFARYCQLHHRPVSTIEDSAISALRQYEWPGNVRELENVIERAVIFSSAEENLSIDVLSRVFSCKNSGQALTTGFTVPLTLTMKELEVRYSRAVLDEVGGNKSEATRILKIDYKTLERRLKETKT</sequence>
<evidence type="ECO:0000256" key="1">
    <source>
        <dbReference type="ARBA" id="ARBA00022741"/>
    </source>
</evidence>
<dbReference type="Gene3D" id="3.40.50.2300">
    <property type="match status" value="1"/>
</dbReference>
<dbReference type="GO" id="GO:0006355">
    <property type="term" value="P:regulation of DNA-templated transcription"/>
    <property type="evidence" value="ECO:0007669"/>
    <property type="project" value="InterPro"/>
</dbReference>
<dbReference type="InterPro" id="IPR009057">
    <property type="entry name" value="Homeodomain-like_sf"/>
</dbReference>
<evidence type="ECO:0000313" key="9">
    <source>
        <dbReference type="EMBL" id="AKH21979.1"/>
    </source>
</evidence>
<keyword evidence="3" id="KW-0805">Transcription regulation</keyword>
<feature type="domain" description="Sigma-54 factor interaction" evidence="7">
    <location>
        <begin position="124"/>
        <end position="349"/>
    </location>
</feature>
<dbReference type="InterPro" id="IPR002078">
    <property type="entry name" value="Sigma_54_int"/>
</dbReference>
<dbReference type="FunFam" id="3.40.50.300:FF:000006">
    <property type="entry name" value="DNA-binding transcriptional regulator NtrC"/>
    <property type="match status" value="1"/>
</dbReference>
<dbReference type="InterPro" id="IPR025944">
    <property type="entry name" value="Sigma_54_int_dom_CS"/>
</dbReference>
<dbReference type="InterPro" id="IPR011006">
    <property type="entry name" value="CheY-like_superfamily"/>
</dbReference>
<dbReference type="Gene3D" id="3.40.50.300">
    <property type="entry name" value="P-loop containing nucleotide triphosphate hydrolases"/>
    <property type="match status" value="1"/>
</dbReference>
<dbReference type="InterPro" id="IPR001789">
    <property type="entry name" value="Sig_transdc_resp-reg_receiver"/>
</dbReference>
<dbReference type="SMART" id="SM00448">
    <property type="entry name" value="REC"/>
    <property type="match status" value="1"/>
</dbReference>
<dbReference type="SUPFAM" id="SSF46689">
    <property type="entry name" value="Homeodomain-like"/>
    <property type="match status" value="1"/>
</dbReference>
<dbReference type="AlphaFoldDB" id="A0A0F7K333"/>
<protein>
    <recommendedName>
        <fullName evidence="11">Sigma-54-dependent Fis family transcriptional regulator</fullName>
    </recommendedName>
</protein>
<dbReference type="PROSITE" id="PS50045">
    <property type="entry name" value="SIGMA54_INTERACT_4"/>
    <property type="match status" value="1"/>
</dbReference>
<evidence type="ECO:0008006" key="11">
    <source>
        <dbReference type="Google" id="ProtNLM"/>
    </source>
</evidence>
<dbReference type="SUPFAM" id="SSF52540">
    <property type="entry name" value="P-loop containing nucleoside triphosphate hydrolases"/>
    <property type="match status" value="1"/>
</dbReference>
<dbReference type="InterPro" id="IPR002197">
    <property type="entry name" value="HTH_Fis"/>
</dbReference>
<dbReference type="GO" id="GO:0000160">
    <property type="term" value="P:phosphorelay signal transduction system"/>
    <property type="evidence" value="ECO:0007669"/>
    <property type="project" value="InterPro"/>
</dbReference>
<evidence type="ECO:0000256" key="6">
    <source>
        <dbReference type="PROSITE-ProRule" id="PRU00169"/>
    </source>
</evidence>
<evidence type="ECO:0000256" key="5">
    <source>
        <dbReference type="ARBA" id="ARBA00023163"/>
    </source>
</evidence>
<keyword evidence="4" id="KW-0238">DNA-binding</keyword>
<dbReference type="EMBL" id="CP011412">
    <property type="protein sequence ID" value="AKH21979.1"/>
    <property type="molecule type" value="Genomic_DNA"/>
</dbReference>
<keyword evidence="6" id="KW-0597">Phosphoprotein</keyword>
<dbReference type="Gene3D" id="1.10.8.60">
    <property type="match status" value="1"/>
</dbReference>
<dbReference type="SUPFAM" id="SSF52172">
    <property type="entry name" value="CheY-like"/>
    <property type="match status" value="1"/>
</dbReference>
<keyword evidence="5" id="KW-0804">Transcription</keyword>
<keyword evidence="1" id="KW-0547">Nucleotide-binding</keyword>
<evidence type="ECO:0000256" key="3">
    <source>
        <dbReference type="ARBA" id="ARBA00023015"/>
    </source>
</evidence>
<dbReference type="KEGG" id="seds:AAY24_01260"/>
<keyword evidence="10" id="KW-1185">Reference proteome</keyword>
<dbReference type="CDD" id="cd00009">
    <property type="entry name" value="AAA"/>
    <property type="match status" value="1"/>
</dbReference>
<dbReference type="PROSITE" id="PS50110">
    <property type="entry name" value="RESPONSE_REGULATORY"/>
    <property type="match status" value="1"/>
</dbReference>
<feature type="domain" description="Response regulatory" evidence="8">
    <location>
        <begin position="1"/>
        <end position="99"/>
    </location>
</feature>
<dbReference type="InterPro" id="IPR027417">
    <property type="entry name" value="P-loop_NTPase"/>
</dbReference>
<dbReference type="PANTHER" id="PTHR32071:SF117">
    <property type="entry name" value="PTS-DEPENDENT DIHYDROXYACETONE KINASE OPERON REGULATORY PROTEIN-RELATED"/>
    <property type="match status" value="1"/>
</dbReference>
<dbReference type="PROSITE" id="PS00675">
    <property type="entry name" value="SIGMA54_INTERACT_1"/>
    <property type="match status" value="1"/>
</dbReference>
<evidence type="ECO:0000256" key="2">
    <source>
        <dbReference type="ARBA" id="ARBA00022840"/>
    </source>
</evidence>
<dbReference type="PROSITE" id="PS00688">
    <property type="entry name" value="SIGMA54_INTERACT_3"/>
    <property type="match status" value="1"/>
</dbReference>
<dbReference type="Pfam" id="PF25601">
    <property type="entry name" value="AAA_lid_14"/>
    <property type="match status" value="1"/>
</dbReference>
<proteinExistence type="predicted"/>
<reference evidence="9 10" key="1">
    <citation type="journal article" date="2015" name="Genome Announc.">
        <title>Complete Genome Sequence of Sedimenticola thiotaurini Strain SIP-G1, a Polyphosphate- and Polyhydroxyalkanoate-Accumulating Sulfur-Oxidizing Gammaproteobacterium Isolated from Salt Marsh Sediments.</title>
        <authorList>
            <person name="Flood B.E."/>
            <person name="Jones D.S."/>
            <person name="Bailey J.V."/>
        </authorList>
    </citation>
    <scope>NUCLEOTIDE SEQUENCE [LARGE SCALE GENOMIC DNA]</scope>
    <source>
        <strain evidence="9 10">SIP-G1</strain>
    </source>
</reference>
<dbReference type="GO" id="GO:0043565">
    <property type="term" value="F:sequence-specific DNA binding"/>
    <property type="evidence" value="ECO:0007669"/>
    <property type="project" value="InterPro"/>
</dbReference>
<dbReference type="Proteomes" id="UP000034410">
    <property type="component" value="Chromosome"/>
</dbReference>
<evidence type="ECO:0000259" key="7">
    <source>
        <dbReference type="PROSITE" id="PS50045"/>
    </source>
</evidence>
<dbReference type="InterPro" id="IPR003593">
    <property type="entry name" value="AAA+_ATPase"/>
</dbReference>
<name>A0A0F7K333_9GAMM</name>
<feature type="modified residue" description="4-aspartylphosphate" evidence="6">
    <location>
        <position position="34"/>
    </location>
</feature>
<dbReference type="Pfam" id="PF02954">
    <property type="entry name" value="HTH_8"/>
    <property type="match status" value="1"/>
</dbReference>
<dbReference type="SMART" id="SM00382">
    <property type="entry name" value="AAA"/>
    <property type="match status" value="1"/>
</dbReference>
<evidence type="ECO:0000259" key="8">
    <source>
        <dbReference type="PROSITE" id="PS50110"/>
    </source>
</evidence>
<evidence type="ECO:0000256" key="4">
    <source>
        <dbReference type="ARBA" id="ARBA00023125"/>
    </source>
</evidence>
<dbReference type="InterPro" id="IPR058031">
    <property type="entry name" value="AAA_lid_NorR"/>
</dbReference>
<dbReference type="Pfam" id="PF00072">
    <property type="entry name" value="Response_reg"/>
    <property type="match status" value="1"/>
</dbReference>
<keyword evidence="2" id="KW-0067">ATP-binding</keyword>